<dbReference type="InterPro" id="IPR001917">
    <property type="entry name" value="Aminotrans_II_pyridoxalP_BS"/>
</dbReference>
<dbReference type="SUPFAM" id="SSF53383">
    <property type="entry name" value="PLP-dependent transferases"/>
    <property type="match status" value="1"/>
</dbReference>
<evidence type="ECO:0000256" key="3">
    <source>
        <dbReference type="ARBA" id="ARBA00004746"/>
    </source>
</evidence>
<evidence type="ECO:0000256" key="6">
    <source>
        <dbReference type="ARBA" id="ARBA00022679"/>
    </source>
</evidence>
<evidence type="ECO:0000256" key="4">
    <source>
        <dbReference type="ARBA" id="ARBA00010008"/>
    </source>
</evidence>
<dbReference type="GO" id="GO:0009102">
    <property type="term" value="P:biotin biosynthetic process"/>
    <property type="evidence" value="ECO:0007669"/>
    <property type="project" value="UniProtKB-UniRule"/>
</dbReference>
<feature type="domain" description="Aminotransferase class I/classII large" evidence="12">
    <location>
        <begin position="43"/>
        <end position="382"/>
    </location>
</feature>
<dbReference type="UniPathway" id="UPA00078"/>
<comment type="pathway">
    <text evidence="3 11">Cofactor biosynthesis; biotin biosynthesis.</text>
</comment>
<dbReference type="AlphaFoldDB" id="A0A6N3AY91"/>
<comment type="catalytic activity">
    <reaction evidence="9 11">
        <text>6-carboxyhexanoyl-[ACP] + L-alanine + H(+) = (8S)-8-amino-7-oxononanoate + holo-[ACP] + CO2</text>
        <dbReference type="Rhea" id="RHEA:42288"/>
        <dbReference type="Rhea" id="RHEA-COMP:9685"/>
        <dbReference type="Rhea" id="RHEA-COMP:9955"/>
        <dbReference type="ChEBI" id="CHEBI:15378"/>
        <dbReference type="ChEBI" id="CHEBI:16526"/>
        <dbReference type="ChEBI" id="CHEBI:57972"/>
        <dbReference type="ChEBI" id="CHEBI:64479"/>
        <dbReference type="ChEBI" id="CHEBI:78846"/>
        <dbReference type="ChEBI" id="CHEBI:149468"/>
        <dbReference type="EC" id="2.3.1.47"/>
    </reaction>
</comment>
<keyword evidence="13" id="KW-0012">Acyltransferase</keyword>
<name>A0A6N3AY91_9FIRM</name>
<gene>
    <name evidence="13" type="primary">bioF</name>
    <name evidence="13" type="ORF">VRLFYP33_00922</name>
</gene>
<dbReference type="NCBIfam" id="TIGR00858">
    <property type="entry name" value="bioF"/>
    <property type="match status" value="1"/>
</dbReference>
<dbReference type="RefSeq" id="WP_156704559.1">
    <property type="nucleotide sequence ID" value="NZ_CACRUX010000041.1"/>
</dbReference>
<accession>A0A6N3AY91</accession>
<evidence type="ECO:0000256" key="11">
    <source>
        <dbReference type="RuleBase" id="RU003693"/>
    </source>
</evidence>
<dbReference type="InterPro" id="IPR015421">
    <property type="entry name" value="PyrdxlP-dep_Trfase_major"/>
</dbReference>
<comment type="cofactor">
    <cofactor evidence="1 10 11">
        <name>pyridoxal 5'-phosphate</name>
        <dbReference type="ChEBI" id="CHEBI:597326"/>
    </cofactor>
</comment>
<organism evidence="13">
    <name type="scientific">Veillonella ratti</name>
    <dbReference type="NCBI Taxonomy" id="103892"/>
    <lineage>
        <taxon>Bacteria</taxon>
        <taxon>Bacillati</taxon>
        <taxon>Bacillota</taxon>
        <taxon>Negativicutes</taxon>
        <taxon>Veillonellales</taxon>
        <taxon>Veillonellaceae</taxon>
        <taxon>Veillonella</taxon>
    </lineage>
</organism>
<evidence type="ECO:0000256" key="2">
    <source>
        <dbReference type="ARBA" id="ARBA00002513"/>
    </source>
</evidence>
<dbReference type="EC" id="2.3.1.47" evidence="11"/>
<evidence type="ECO:0000256" key="5">
    <source>
        <dbReference type="ARBA" id="ARBA00011738"/>
    </source>
</evidence>
<evidence type="ECO:0000256" key="10">
    <source>
        <dbReference type="PIRSR" id="PIRSR604723-51"/>
    </source>
</evidence>
<dbReference type="Gene3D" id="3.40.640.10">
    <property type="entry name" value="Type I PLP-dependent aspartate aminotransferase-like (Major domain)"/>
    <property type="match status" value="1"/>
</dbReference>
<comment type="subunit">
    <text evidence="5 11">Homodimer.</text>
</comment>
<evidence type="ECO:0000256" key="9">
    <source>
        <dbReference type="ARBA" id="ARBA00047715"/>
    </source>
</evidence>
<dbReference type="Gene3D" id="3.90.1150.10">
    <property type="entry name" value="Aspartate Aminotransferase, domain 1"/>
    <property type="match status" value="1"/>
</dbReference>
<evidence type="ECO:0000256" key="8">
    <source>
        <dbReference type="ARBA" id="ARBA00022898"/>
    </source>
</evidence>
<keyword evidence="6 11" id="KW-0808">Transferase</keyword>
<evidence type="ECO:0000313" key="13">
    <source>
        <dbReference type="EMBL" id="VYT97314.1"/>
    </source>
</evidence>
<keyword evidence="8 10" id="KW-0663">Pyridoxal phosphate</keyword>
<dbReference type="EMBL" id="CACRUX010000041">
    <property type="protein sequence ID" value="VYT97314.1"/>
    <property type="molecule type" value="Genomic_DNA"/>
</dbReference>
<evidence type="ECO:0000256" key="1">
    <source>
        <dbReference type="ARBA" id="ARBA00001933"/>
    </source>
</evidence>
<evidence type="ECO:0000259" key="12">
    <source>
        <dbReference type="Pfam" id="PF00155"/>
    </source>
</evidence>
<dbReference type="InterPro" id="IPR050087">
    <property type="entry name" value="AON_synthase_class-II"/>
</dbReference>
<dbReference type="Pfam" id="PF00155">
    <property type="entry name" value="Aminotran_1_2"/>
    <property type="match status" value="1"/>
</dbReference>
<reference evidence="13" key="1">
    <citation type="submission" date="2019-11" db="EMBL/GenBank/DDBJ databases">
        <authorList>
            <person name="Feng L."/>
        </authorList>
    </citation>
    <scope>NUCLEOTIDE SEQUENCE</scope>
    <source>
        <strain evidence="13">VrattiLFYP33</strain>
    </source>
</reference>
<dbReference type="GO" id="GO:0008710">
    <property type="term" value="F:8-amino-7-oxononanoate synthase activity"/>
    <property type="evidence" value="ECO:0007669"/>
    <property type="project" value="UniProtKB-UniRule"/>
</dbReference>
<dbReference type="InterPro" id="IPR015424">
    <property type="entry name" value="PyrdxlP-dep_Trfase"/>
</dbReference>
<protein>
    <recommendedName>
        <fullName evidence="11">8-amino-7-ketopelargonate synthase</fullName>
        <ecNumber evidence="11">2.3.1.47</ecNumber>
    </recommendedName>
</protein>
<dbReference type="PANTHER" id="PTHR13693">
    <property type="entry name" value="CLASS II AMINOTRANSFERASE/8-AMINO-7-OXONONANOATE SYNTHASE"/>
    <property type="match status" value="1"/>
</dbReference>
<dbReference type="CDD" id="cd06454">
    <property type="entry name" value="KBL_like"/>
    <property type="match status" value="1"/>
</dbReference>
<comment type="function">
    <text evidence="2 11">Catalyzes the decarboxylative condensation of pimeloyl-[acyl-carrier protein] and L-alanine to produce 8-amino-7-oxononanoate (AON), [acyl-carrier protein], and carbon dioxide.</text>
</comment>
<feature type="modified residue" description="N6-(pyridoxal phosphate)lysine" evidence="10">
    <location>
        <position position="241"/>
    </location>
</feature>
<dbReference type="FunFam" id="3.40.640.10:FF:000006">
    <property type="entry name" value="5-aminolevulinate synthase, mitochondrial"/>
    <property type="match status" value="1"/>
</dbReference>
<dbReference type="PROSITE" id="PS00599">
    <property type="entry name" value="AA_TRANSFER_CLASS_2"/>
    <property type="match status" value="1"/>
</dbReference>
<dbReference type="InterPro" id="IPR004723">
    <property type="entry name" value="AONS_Archaea/Proteobacteria"/>
</dbReference>
<comment type="similarity">
    <text evidence="4 11">Belongs to the class-II pyridoxal-phosphate-dependent aminotransferase family. BioF subfamily.</text>
</comment>
<proteinExistence type="inferred from homology"/>
<dbReference type="InterPro" id="IPR004839">
    <property type="entry name" value="Aminotransferase_I/II_large"/>
</dbReference>
<evidence type="ECO:0000256" key="7">
    <source>
        <dbReference type="ARBA" id="ARBA00022756"/>
    </source>
</evidence>
<sequence>MFRKAIWEQMNQELEVLKEEHRFRQCVAYTPIDSTHIELDGKKYLMMASNNYLGFTHNADVMAAAQKAIETYGTGSGGARLTSGTNPMITELEEDLAFFKGTTKALVFNTGYMANVGTISGLMKPGDHILSDELNHASIIDGCRLSDANVHVYRHSDMKHLDELLADLPATGKRLIVTDGVFSMDGDICHLPAIVNLAKEHGALVMVDDAHATGIIGEGKGVAHHFGLSDDVDIQLGTLSKALGSEGGYVCANEVIINTLINHSRSFIFSTALVPAAVGAAKAALALLEKEPYHIAQLRANVHDMSKYLERHNIPVAHNAIPIFPIIVGSDEKALAVQDQLFEKGIILTAIRPPTVAPGESRLRLTVSADHTKEELWYVADTLAEALGKL</sequence>
<dbReference type="InterPro" id="IPR015422">
    <property type="entry name" value="PyrdxlP-dep_Trfase_small"/>
</dbReference>
<dbReference type="GO" id="GO:0030170">
    <property type="term" value="F:pyridoxal phosphate binding"/>
    <property type="evidence" value="ECO:0007669"/>
    <property type="project" value="InterPro"/>
</dbReference>
<keyword evidence="7" id="KW-0093">Biotin biosynthesis</keyword>
<dbReference type="PANTHER" id="PTHR13693:SF100">
    <property type="entry name" value="8-AMINO-7-OXONONANOATE SYNTHASE"/>
    <property type="match status" value="1"/>
</dbReference>